<dbReference type="EMBL" id="MU004316">
    <property type="protein sequence ID" value="KAF2658278.1"/>
    <property type="molecule type" value="Genomic_DNA"/>
</dbReference>
<sequence>MIPETLAPYRHISSTPISTTHASNLLSTYLSNSESHPHLHPDALITPTGVTFSSHGGPLGGVILHNLRRVAAGLRGEFLEVESTPEPEDGQDDNGWAQGQGRGRNGNGKFGAGKGRPSDGYRKTVNLSHGAGDGAGEAVAETANEGWQNMSEYEREEGAVEVGEVGDRNNFVRSEGIAEDVDMDGQATSGAQDEQAGAKRKAVVNKEARKKAKWEKKKSMQREREEAKKKKKKQKE</sequence>
<evidence type="ECO:0000256" key="1">
    <source>
        <dbReference type="SAM" id="MobiDB-lite"/>
    </source>
</evidence>
<proteinExistence type="predicted"/>
<protein>
    <submittedName>
        <fullName evidence="2">Uncharacterized protein</fullName>
    </submittedName>
</protein>
<feature type="compositionally biased region" description="Acidic residues" evidence="1">
    <location>
        <begin position="82"/>
        <end position="92"/>
    </location>
</feature>
<feature type="compositionally biased region" description="Basic and acidic residues" evidence="1">
    <location>
        <begin position="217"/>
        <end position="228"/>
    </location>
</feature>
<accession>A0A6A6TH69</accession>
<evidence type="ECO:0000313" key="2">
    <source>
        <dbReference type="EMBL" id="KAF2658278.1"/>
    </source>
</evidence>
<keyword evidence="3" id="KW-1185">Reference proteome</keyword>
<gene>
    <name evidence="2" type="ORF">K491DRAFT_776473</name>
</gene>
<name>A0A6A6TH69_9PLEO</name>
<feature type="region of interest" description="Disordered" evidence="1">
    <location>
        <begin position="82"/>
        <end position="138"/>
    </location>
</feature>
<reference evidence="2" key="1">
    <citation type="journal article" date="2020" name="Stud. Mycol.">
        <title>101 Dothideomycetes genomes: a test case for predicting lifestyles and emergence of pathogens.</title>
        <authorList>
            <person name="Haridas S."/>
            <person name="Albert R."/>
            <person name="Binder M."/>
            <person name="Bloem J."/>
            <person name="Labutti K."/>
            <person name="Salamov A."/>
            <person name="Andreopoulos B."/>
            <person name="Baker S."/>
            <person name="Barry K."/>
            <person name="Bills G."/>
            <person name="Bluhm B."/>
            <person name="Cannon C."/>
            <person name="Castanera R."/>
            <person name="Culley D."/>
            <person name="Daum C."/>
            <person name="Ezra D."/>
            <person name="Gonzalez J."/>
            <person name="Henrissat B."/>
            <person name="Kuo A."/>
            <person name="Liang C."/>
            <person name="Lipzen A."/>
            <person name="Lutzoni F."/>
            <person name="Magnuson J."/>
            <person name="Mondo S."/>
            <person name="Nolan M."/>
            <person name="Ohm R."/>
            <person name="Pangilinan J."/>
            <person name="Park H.-J."/>
            <person name="Ramirez L."/>
            <person name="Alfaro M."/>
            <person name="Sun H."/>
            <person name="Tritt A."/>
            <person name="Yoshinaga Y."/>
            <person name="Zwiers L.-H."/>
            <person name="Turgeon B."/>
            <person name="Goodwin S."/>
            <person name="Spatafora J."/>
            <person name="Crous P."/>
            <person name="Grigoriev I."/>
        </authorList>
    </citation>
    <scope>NUCLEOTIDE SEQUENCE</scope>
    <source>
        <strain evidence="2">CBS 122681</strain>
    </source>
</reference>
<feature type="region of interest" description="Disordered" evidence="1">
    <location>
        <begin position="166"/>
        <end position="236"/>
    </location>
</feature>
<feature type="compositionally biased region" description="Gly residues" evidence="1">
    <location>
        <begin position="98"/>
        <end position="114"/>
    </location>
</feature>
<organism evidence="2 3">
    <name type="scientific">Lophiostoma macrostomum CBS 122681</name>
    <dbReference type="NCBI Taxonomy" id="1314788"/>
    <lineage>
        <taxon>Eukaryota</taxon>
        <taxon>Fungi</taxon>
        <taxon>Dikarya</taxon>
        <taxon>Ascomycota</taxon>
        <taxon>Pezizomycotina</taxon>
        <taxon>Dothideomycetes</taxon>
        <taxon>Pleosporomycetidae</taxon>
        <taxon>Pleosporales</taxon>
        <taxon>Lophiostomataceae</taxon>
        <taxon>Lophiostoma</taxon>
    </lineage>
</organism>
<dbReference type="Proteomes" id="UP000799324">
    <property type="component" value="Unassembled WGS sequence"/>
</dbReference>
<evidence type="ECO:0000313" key="3">
    <source>
        <dbReference type="Proteomes" id="UP000799324"/>
    </source>
</evidence>
<feature type="compositionally biased region" description="Basic residues" evidence="1">
    <location>
        <begin position="198"/>
        <end position="216"/>
    </location>
</feature>
<dbReference type="OrthoDB" id="5426872at2759"/>
<dbReference type="AlphaFoldDB" id="A0A6A6TH69"/>